<dbReference type="PANTHER" id="PTHR32243">
    <property type="entry name" value="MALTOSE TRANSPORT SYSTEM PERMEASE-RELATED"/>
    <property type="match status" value="1"/>
</dbReference>
<dbReference type="Proteomes" id="UP000597444">
    <property type="component" value="Unassembled WGS sequence"/>
</dbReference>
<feature type="transmembrane region" description="Helical" evidence="7">
    <location>
        <begin position="98"/>
        <end position="119"/>
    </location>
</feature>
<comment type="similarity">
    <text evidence="7">Belongs to the binding-protein-dependent transport system permease family.</text>
</comment>
<accession>A0A8J3ILL0</accession>
<dbReference type="Pfam" id="PF00528">
    <property type="entry name" value="BPD_transp_1"/>
    <property type="match status" value="1"/>
</dbReference>
<feature type="transmembrane region" description="Helical" evidence="7">
    <location>
        <begin position="131"/>
        <end position="160"/>
    </location>
</feature>
<evidence type="ECO:0000256" key="2">
    <source>
        <dbReference type="ARBA" id="ARBA00022448"/>
    </source>
</evidence>
<evidence type="ECO:0000259" key="8">
    <source>
        <dbReference type="PROSITE" id="PS50928"/>
    </source>
</evidence>
<protein>
    <submittedName>
        <fullName evidence="9">ABC transporter permease</fullName>
    </submittedName>
</protein>
<dbReference type="PROSITE" id="PS50928">
    <property type="entry name" value="ABC_TM1"/>
    <property type="match status" value="1"/>
</dbReference>
<evidence type="ECO:0000313" key="10">
    <source>
        <dbReference type="Proteomes" id="UP000597444"/>
    </source>
</evidence>
<reference evidence="9" key="1">
    <citation type="submission" date="2020-10" db="EMBL/GenBank/DDBJ databases">
        <title>Taxonomic study of unclassified bacteria belonging to the class Ktedonobacteria.</title>
        <authorList>
            <person name="Yabe S."/>
            <person name="Wang C.M."/>
            <person name="Zheng Y."/>
            <person name="Sakai Y."/>
            <person name="Cavaletti L."/>
            <person name="Monciardini P."/>
            <person name="Donadio S."/>
        </authorList>
    </citation>
    <scope>NUCLEOTIDE SEQUENCE</scope>
    <source>
        <strain evidence="9">ID150040</strain>
    </source>
</reference>
<evidence type="ECO:0000256" key="4">
    <source>
        <dbReference type="ARBA" id="ARBA00022692"/>
    </source>
</evidence>
<keyword evidence="6 7" id="KW-0472">Membrane</keyword>
<dbReference type="Gene3D" id="1.10.3720.10">
    <property type="entry name" value="MetI-like"/>
    <property type="match status" value="1"/>
</dbReference>
<sequence>MAIQEQANIREAKVARRVSHASDEKKVTVGSVLRYIAVAIIVFISLAPLYWTFTTSIKSGLEVTASPPTLFPHSFDLSTYATVLLNSPFFLLDLRNSAIVAAITTILSLLIGILCAYAIARTNFVGKGAVLAIILSVNMFPFIAMVGPLFVIFTGPIYIYNTYAALIIPDLILTLPLTIWFMTSFFRDLPPDLEEAARMDGASRLQALWYVIVPLTAPGVFAAAILSFIAVWNDFLFGLTMTTDENAQPITVGITRFNSEHLIAYGQLAAGAIIVTIPLVILVLVLQRRIVAGLTAGAVKG</sequence>
<proteinExistence type="inferred from homology"/>
<keyword evidence="10" id="KW-1185">Reference proteome</keyword>
<dbReference type="SUPFAM" id="SSF161098">
    <property type="entry name" value="MetI-like"/>
    <property type="match status" value="1"/>
</dbReference>
<dbReference type="EMBL" id="BNJK01000001">
    <property type="protein sequence ID" value="GHO92940.1"/>
    <property type="molecule type" value="Genomic_DNA"/>
</dbReference>
<dbReference type="InterPro" id="IPR050901">
    <property type="entry name" value="BP-dep_ABC_trans_perm"/>
</dbReference>
<dbReference type="InterPro" id="IPR035906">
    <property type="entry name" value="MetI-like_sf"/>
</dbReference>
<dbReference type="PANTHER" id="PTHR32243:SF18">
    <property type="entry name" value="INNER MEMBRANE ABC TRANSPORTER PERMEASE PROTEIN YCJP"/>
    <property type="match status" value="1"/>
</dbReference>
<feature type="transmembrane region" description="Helical" evidence="7">
    <location>
        <begin position="166"/>
        <end position="186"/>
    </location>
</feature>
<feature type="transmembrane region" description="Helical" evidence="7">
    <location>
        <begin position="207"/>
        <end position="232"/>
    </location>
</feature>
<feature type="transmembrane region" description="Helical" evidence="7">
    <location>
        <begin position="262"/>
        <end position="286"/>
    </location>
</feature>
<comment type="caution">
    <text evidence="9">The sequence shown here is derived from an EMBL/GenBank/DDBJ whole genome shotgun (WGS) entry which is preliminary data.</text>
</comment>
<evidence type="ECO:0000256" key="6">
    <source>
        <dbReference type="ARBA" id="ARBA00023136"/>
    </source>
</evidence>
<feature type="domain" description="ABC transmembrane type-1" evidence="8">
    <location>
        <begin position="94"/>
        <end position="286"/>
    </location>
</feature>
<evidence type="ECO:0000256" key="7">
    <source>
        <dbReference type="RuleBase" id="RU363032"/>
    </source>
</evidence>
<evidence type="ECO:0000256" key="5">
    <source>
        <dbReference type="ARBA" id="ARBA00022989"/>
    </source>
</evidence>
<dbReference type="GO" id="GO:0005886">
    <property type="term" value="C:plasma membrane"/>
    <property type="evidence" value="ECO:0007669"/>
    <property type="project" value="UniProtKB-SubCell"/>
</dbReference>
<keyword evidence="4 7" id="KW-0812">Transmembrane</keyword>
<gene>
    <name evidence="9" type="ORF">KSF_029880</name>
</gene>
<keyword evidence="2 7" id="KW-0813">Transport</keyword>
<name>A0A8J3ILL0_9CHLR</name>
<organism evidence="9 10">
    <name type="scientific">Reticulibacter mediterranei</name>
    <dbReference type="NCBI Taxonomy" id="2778369"/>
    <lineage>
        <taxon>Bacteria</taxon>
        <taxon>Bacillati</taxon>
        <taxon>Chloroflexota</taxon>
        <taxon>Ktedonobacteria</taxon>
        <taxon>Ktedonobacterales</taxon>
        <taxon>Reticulibacteraceae</taxon>
        <taxon>Reticulibacter</taxon>
    </lineage>
</organism>
<evidence type="ECO:0000313" key="9">
    <source>
        <dbReference type="EMBL" id="GHO92940.1"/>
    </source>
</evidence>
<evidence type="ECO:0000256" key="1">
    <source>
        <dbReference type="ARBA" id="ARBA00004651"/>
    </source>
</evidence>
<dbReference type="RefSeq" id="WP_220203751.1">
    <property type="nucleotide sequence ID" value="NZ_BNJK01000001.1"/>
</dbReference>
<dbReference type="CDD" id="cd06261">
    <property type="entry name" value="TM_PBP2"/>
    <property type="match status" value="1"/>
</dbReference>
<evidence type="ECO:0000256" key="3">
    <source>
        <dbReference type="ARBA" id="ARBA00022475"/>
    </source>
</evidence>
<feature type="transmembrane region" description="Helical" evidence="7">
    <location>
        <begin position="32"/>
        <end position="51"/>
    </location>
</feature>
<dbReference type="GO" id="GO:0055085">
    <property type="term" value="P:transmembrane transport"/>
    <property type="evidence" value="ECO:0007669"/>
    <property type="project" value="InterPro"/>
</dbReference>
<dbReference type="AlphaFoldDB" id="A0A8J3ILL0"/>
<keyword evidence="3" id="KW-1003">Cell membrane</keyword>
<keyword evidence="5 7" id="KW-1133">Transmembrane helix</keyword>
<dbReference type="InterPro" id="IPR000515">
    <property type="entry name" value="MetI-like"/>
</dbReference>
<comment type="subcellular location">
    <subcellularLocation>
        <location evidence="1 7">Cell membrane</location>
        <topology evidence="1 7">Multi-pass membrane protein</topology>
    </subcellularLocation>
</comment>